<organism evidence="3 4">
    <name type="scientific">Streptosporangium amethystogenes subsp. fukuiense</name>
    <dbReference type="NCBI Taxonomy" id="698418"/>
    <lineage>
        <taxon>Bacteria</taxon>
        <taxon>Bacillati</taxon>
        <taxon>Actinomycetota</taxon>
        <taxon>Actinomycetes</taxon>
        <taxon>Streptosporangiales</taxon>
        <taxon>Streptosporangiaceae</taxon>
        <taxon>Streptosporangium</taxon>
    </lineage>
</organism>
<dbReference type="SUPFAM" id="SSF55874">
    <property type="entry name" value="ATPase domain of HSP90 chaperone/DNA topoisomerase II/histidine kinase"/>
    <property type="match status" value="1"/>
</dbReference>
<evidence type="ECO:0000259" key="2">
    <source>
        <dbReference type="Pfam" id="PF13581"/>
    </source>
</evidence>
<keyword evidence="4" id="KW-1185">Reference proteome</keyword>
<dbReference type="Pfam" id="PF13581">
    <property type="entry name" value="HATPase_c_2"/>
    <property type="match status" value="1"/>
</dbReference>
<accession>A0ABW2T2S5</accession>
<sequence length="182" mass="20001">MSPVRVPTDQGPGTPLQQVTQPWPVAFGDDHVCGPHPVEVAPMAPLPEGPDAKETSFSFTPESSSVPRARRMTRACLADWGLREEHSTVAELLVSELVTNALHHSRGTIRLALSFEDGLLRCEVEDADTDPSPIRVYQAREDDERGRGLYLIDLLSCCWGSDRTCDGKAVWFELPAHAAAER</sequence>
<keyword evidence="3" id="KW-0547">Nucleotide-binding</keyword>
<dbReference type="CDD" id="cd16936">
    <property type="entry name" value="HATPase_RsbW-like"/>
    <property type="match status" value="1"/>
</dbReference>
<dbReference type="PANTHER" id="PTHR35526">
    <property type="entry name" value="ANTI-SIGMA-F FACTOR RSBW-RELATED"/>
    <property type="match status" value="1"/>
</dbReference>
<dbReference type="PANTHER" id="PTHR35526:SF3">
    <property type="entry name" value="ANTI-SIGMA-F FACTOR RSBW"/>
    <property type="match status" value="1"/>
</dbReference>
<evidence type="ECO:0000313" key="3">
    <source>
        <dbReference type="EMBL" id="MFC7602615.1"/>
    </source>
</evidence>
<dbReference type="InterPro" id="IPR003594">
    <property type="entry name" value="HATPase_dom"/>
</dbReference>
<proteinExistence type="predicted"/>
<keyword evidence="1" id="KW-0808">Transferase</keyword>
<reference evidence="4" key="1">
    <citation type="journal article" date="2019" name="Int. J. Syst. Evol. Microbiol.">
        <title>The Global Catalogue of Microorganisms (GCM) 10K type strain sequencing project: providing services to taxonomists for standard genome sequencing and annotation.</title>
        <authorList>
            <consortium name="The Broad Institute Genomics Platform"/>
            <consortium name="The Broad Institute Genome Sequencing Center for Infectious Disease"/>
            <person name="Wu L."/>
            <person name="Ma J."/>
        </authorList>
    </citation>
    <scope>NUCLEOTIDE SEQUENCE [LARGE SCALE GENOMIC DNA]</scope>
    <source>
        <strain evidence="4">JCM 10083</strain>
    </source>
</reference>
<feature type="domain" description="Histidine kinase/HSP90-like ATPase" evidence="2">
    <location>
        <begin position="61"/>
        <end position="156"/>
    </location>
</feature>
<name>A0ABW2T2S5_9ACTN</name>
<evidence type="ECO:0000256" key="1">
    <source>
        <dbReference type="ARBA" id="ARBA00022527"/>
    </source>
</evidence>
<dbReference type="Gene3D" id="3.30.565.10">
    <property type="entry name" value="Histidine kinase-like ATPase, C-terminal domain"/>
    <property type="match status" value="1"/>
</dbReference>
<dbReference type="InterPro" id="IPR036890">
    <property type="entry name" value="HATPase_C_sf"/>
</dbReference>
<keyword evidence="3" id="KW-0067">ATP-binding</keyword>
<comment type="caution">
    <text evidence="3">The sequence shown here is derived from an EMBL/GenBank/DDBJ whole genome shotgun (WGS) entry which is preliminary data.</text>
</comment>
<keyword evidence="1" id="KW-0723">Serine/threonine-protein kinase</keyword>
<dbReference type="RefSeq" id="WP_343966460.1">
    <property type="nucleotide sequence ID" value="NZ_BAAAGK010000042.1"/>
</dbReference>
<dbReference type="Proteomes" id="UP001596514">
    <property type="component" value="Unassembled WGS sequence"/>
</dbReference>
<dbReference type="EMBL" id="JBHTEE010000001">
    <property type="protein sequence ID" value="MFC7602615.1"/>
    <property type="molecule type" value="Genomic_DNA"/>
</dbReference>
<dbReference type="GO" id="GO:0005524">
    <property type="term" value="F:ATP binding"/>
    <property type="evidence" value="ECO:0007669"/>
    <property type="project" value="UniProtKB-KW"/>
</dbReference>
<evidence type="ECO:0000313" key="4">
    <source>
        <dbReference type="Proteomes" id="UP001596514"/>
    </source>
</evidence>
<protein>
    <submittedName>
        <fullName evidence="3">ATP-binding protein</fullName>
    </submittedName>
</protein>
<keyword evidence="1" id="KW-0418">Kinase</keyword>
<dbReference type="InterPro" id="IPR050267">
    <property type="entry name" value="Anti-sigma-factor_SerPK"/>
</dbReference>
<gene>
    <name evidence="3" type="ORF">ACFQVD_21145</name>
</gene>